<feature type="signal peptide" evidence="9">
    <location>
        <begin position="1"/>
        <end position="30"/>
    </location>
</feature>
<evidence type="ECO:0000256" key="1">
    <source>
        <dbReference type="ARBA" id="ARBA00004571"/>
    </source>
</evidence>
<dbReference type="PANTHER" id="PTHR30069">
    <property type="entry name" value="TONB-DEPENDENT OUTER MEMBRANE RECEPTOR"/>
    <property type="match status" value="1"/>
</dbReference>
<keyword evidence="2 8" id="KW-0813">Transport</keyword>
<dbReference type="GO" id="GO:0044718">
    <property type="term" value="P:siderophore transmembrane transport"/>
    <property type="evidence" value="ECO:0007669"/>
    <property type="project" value="TreeGrafter"/>
</dbReference>
<feature type="chain" id="PRO_5021746334" evidence="9">
    <location>
        <begin position="31"/>
        <end position="1050"/>
    </location>
</feature>
<name>A0A543E907_9FLAO</name>
<keyword evidence="7 8" id="KW-0998">Cell outer membrane</keyword>
<evidence type="ECO:0000256" key="4">
    <source>
        <dbReference type="ARBA" id="ARBA00022692"/>
    </source>
</evidence>
<protein>
    <submittedName>
        <fullName evidence="11">Iron complex outermembrane receptor protein</fullName>
    </submittedName>
</protein>
<proteinExistence type="inferred from homology"/>
<comment type="subcellular location">
    <subcellularLocation>
        <location evidence="1 8">Cell outer membrane</location>
        <topology evidence="1 8">Multi-pass membrane protein</topology>
    </subcellularLocation>
</comment>
<dbReference type="InterPro" id="IPR023996">
    <property type="entry name" value="TonB-dep_OMP_SusC/RagA"/>
</dbReference>
<dbReference type="InterPro" id="IPR036942">
    <property type="entry name" value="Beta-barrel_TonB_sf"/>
</dbReference>
<evidence type="ECO:0000259" key="10">
    <source>
        <dbReference type="Pfam" id="PF07715"/>
    </source>
</evidence>
<dbReference type="Gene3D" id="2.170.130.10">
    <property type="entry name" value="TonB-dependent receptor, plug domain"/>
    <property type="match status" value="1"/>
</dbReference>
<dbReference type="InterPro" id="IPR037066">
    <property type="entry name" value="Plug_dom_sf"/>
</dbReference>
<evidence type="ECO:0000256" key="9">
    <source>
        <dbReference type="SAM" id="SignalP"/>
    </source>
</evidence>
<keyword evidence="4 8" id="KW-0812">Transmembrane</keyword>
<organism evidence="11 12">
    <name type="scientific">Chryseobacterium aquifrigidense</name>
    <dbReference type="NCBI Taxonomy" id="558021"/>
    <lineage>
        <taxon>Bacteria</taxon>
        <taxon>Pseudomonadati</taxon>
        <taxon>Bacteroidota</taxon>
        <taxon>Flavobacteriia</taxon>
        <taxon>Flavobacteriales</taxon>
        <taxon>Weeksellaceae</taxon>
        <taxon>Chryseobacterium group</taxon>
        <taxon>Chryseobacterium</taxon>
    </lineage>
</organism>
<evidence type="ECO:0000256" key="6">
    <source>
        <dbReference type="ARBA" id="ARBA00023136"/>
    </source>
</evidence>
<evidence type="ECO:0000256" key="8">
    <source>
        <dbReference type="PROSITE-ProRule" id="PRU01360"/>
    </source>
</evidence>
<dbReference type="InterPro" id="IPR012910">
    <property type="entry name" value="Plug_dom"/>
</dbReference>
<evidence type="ECO:0000256" key="5">
    <source>
        <dbReference type="ARBA" id="ARBA00022729"/>
    </source>
</evidence>
<evidence type="ECO:0000256" key="2">
    <source>
        <dbReference type="ARBA" id="ARBA00022448"/>
    </source>
</evidence>
<dbReference type="GO" id="GO:0015344">
    <property type="term" value="F:siderophore uptake transmembrane transporter activity"/>
    <property type="evidence" value="ECO:0007669"/>
    <property type="project" value="TreeGrafter"/>
</dbReference>
<dbReference type="NCBIfam" id="TIGR04056">
    <property type="entry name" value="OMP_RagA_SusC"/>
    <property type="match status" value="1"/>
</dbReference>
<dbReference type="AlphaFoldDB" id="A0A543E907"/>
<gene>
    <name evidence="11" type="ORF">FB551_3829</name>
</gene>
<dbReference type="NCBIfam" id="TIGR04057">
    <property type="entry name" value="SusC_RagA_signa"/>
    <property type="match status" value="1"/>
</dbReference>
<dbReference type="SUPFAM" id="SSF56935">
    <property type="entry name" value="Porins"/>
    <property type="match status" value="1"/>
</dbReference>
<dbReference type="InterPro" id="IPR023997">
    <property type="entry name" value="TonB-dep_OMP_SusC/RagA_CS"/>
</dbReference>
<keyword evidence="3 8" id="KW-1134">Transmembrane beta strand</keyword>
<keyword evidence="11" id="KW-0675">Receptor</keyword>
<accession>A0A543E907</accession>
<keyword evidence="6 8" id="KW-0472">Membrane</keyword>
<dbReference type="EMBL" id="VFPD01000003">
    <property type="protein sequence ID" value="TQM18067.1"/>
    <property type="molecule type" value="Genomic_DNA"/>
</dbReference>
<dbReference type="Gene3D" id="2.40.170.20">
    <property type="entry name" value="TonB-dependent receptor, beta-barrel domain"/>
    <property type="match status" value="1"/>
</dbReference>
<reference evidence="11 12" key="1">
    <citation type="submission" date="2019-06" db="EMBL/GenBank/DDBJ databases">
        <title>Sorghum-associated microbial communities from plants grown in Nebraska, USA.</title>
        <authorList>
            <person name="Schachtman D."/>
        </authorList>
    </citation>
    <scope>NUCLEOTIDE SEQUENCE [LARGE SCALE GENOMIC DNA]</scope>
    <source>
        <strain evidence="11 12">110</strain>
    </source>
</reference>
<dbReference type="GO" id="GO:0009279">
    <property type="term" value="C:cell outer membrane"/>
    <property type="evidence" value="ECO:0007669"/>
    <property type="project" value="UniProtKB-SubCell"/>
</dbReference>
<feature type="domain" description="TonB-dependent receptor plug" evidence="10">
    <location>
        <begin position="57"/>
        <end position="180"/>
    </location>
</feature>
<dbReference type="PANTHER" id="PTHR30069:SF29">
    <property type="entry name" value="HEMOGLOBIN AND HEMOGLOBIN-HAPTOGLOBIN-BINDING PROTEIN 1-RELATED"/>
    <property type="match status" value="1"/>
</dbReference>
<dbReference type="InterPro" id="IPR039426">
    <property type="entry name" value="TonB-dep_rcpt-like"/>
</dbReference>
<dbReference type="Proteomes" id="UP000316437">
    <property type="component" value="Unassembled WGS sequence"/>
</dbReference>
<evidence type="ECO:0000313" key="12">
    <source>
        <dbReference type="Proteomes" id="UP000316437"/>
    </source>
</evidence>
<keyword evidence="12" id="KW-1185">Reference proteome</keyword>
<dbReference type="PROSITE" id="PS52016">
    <property type="entry name" value="TONB_DEPENDENT_REC_3"/>
    <property type="match status" value="1"/>
</dbReference>
<dbReference type="Pfam" id="PF07715">
    <property type="entry name" value="Plug"/>
    <property type="match status" value="1"/>
</dbReference>
<keyword evidence="5 9" id="KW-0732">Signal</keyword>
<comment type="similarity">
    <text evidence="8">Belongs to the TonB-dependent receptor family.</text>
</comment>
<evidence type="ECO:0000313" key="11">
    <source>
        <dbReference type="EMBL" id="TQM18067.1"/>
    </source>
</evidence>
<comment type="caution">
    <text evidence="11">The sequence shown here is derived from an EMBL/GenBank/DDBJ whole genome shotgun (WGS) entry which is preliminary data.</text>
</comment>
<sequence>MMNKMKQLSTRLPLAVGVFCFLLSTNHVSGQNAKKDSIKNKQIDEVVVTALGIKRDQRKLGYAITKVEAKDITQAGVVNPMEALQGKLPGVEITAGSGGPQSSARIQIRGNTSLGNNNQPLIVVDGVIIDNGVTGADSWGSGYDFGNEMKNLNSDVFESVSILRGAAASALYGSRAANGVIVITTKKGKGTNGLGVRINSSLTTQHVYSGPRFQNEFGAGIGPNFSTDANGDRFIDPNNFFYSYGPKFDGKPVQDIDGRTILWNPQPNNYKDIYQVGFDRKNSFELSGGNDKSTILLSYTNQEADGILPRNKFIKNAYFIRATHQYNKYLQVDASFNYNRSFGQNPVPQGGNESPLFSFIYGTPRSFDAVYWKNNYLDPVNGGRKQDSADPYGMTSTYFNIFQNTRTQKENNYIGRLELKSQLTDWLNLMITGNFNNYDFLNESKILGENAGFAGGGYSILEGRKEQYTTKFLLNANFKLTENLTLNASVGGEDFRSKYKATRQWTNGGLNSPGVFQIQNSIDPIGSETYYTDGNQSPKRIQGLYAFANFAWKDQLFIDITGRNDWSSTLAYPDGHGSISYFYPSFVGNWIFSNSFKLPDWINSGSLRGSLAWVGRDTSPYNTSSGLYYKPDPSAYNSPDGTRIPLVGFNSNSLANLNLKNELSRSVEFGLNMAFFSNRLDFDVSFYKTNTTNQLLTLSLPQESGLSQQQINAGNLQNQGIEVVVNAVPVKQPNFKWNTTVTFSQNRDKLIELYPGVTEYVLNWGMGTDFKSIAIPGQQYGLIQTKYAYARYQALDVNGNKIDDPRNGMKVLKADGSYLRSDSYQNQGYTTVGKLTPDFLASFRNTFRYKNLSLSVLIDARVGGDILSATYNYGVQLGNLSSTLKYRDEERGGIKYTDSQGNTQYGVIPDGVFGQNSIIKDKQGVSRDVSGMTYQEAYEKGWINPVNMASYYDNLASWGNGIREQAVFENTWISLREARLTYSFKPEMIKSLGVNTLNLSLIGRNLFYIYNKLPDGINPEGKYSNSAGSFAEYGGSPMSRYFGFNLDFSF</sequence>
<evidence type="ECO:0000256" key="3">
    <source>
        <dbReference type="ARBA" id="ARBA00022452"/>
    </source>
</evidence>
<evidence type="ECO:0000256" key="7">
    <source>
        <dbReference type="ARBA" id="ARBA00023237"/>
    </source>
</evidence>